<protein>
    <submittedName>
        <fullName evidence="2">Uncharacterized protein</fullName>
    </submittedName>
</protein>
<evidence type="ECO:0000313" key="2">
    <source>
        <dbReference type="EMBL" id="CAD7429826.1"/>
    </source>
</evidence>
<keyword evidence="1" id="KW-0812">Transmembrane</keyword>
<dbReference type="EMBL" id="OB794237">
    <property type="protein sequence ID" value="CAD7429826.1"/>
    <property type="molecule type" value="Genomic_DNA"/>
</dbReference>
<keyword evidence="1" id="KW-1133">Transmembrane helix</keyword>
<sequence length="163" mass="18386">MVADDIAIMAQFIAVFILLVKLFFVPSLISNLWYLSFTSVSVSYLVSSPSPNVHEIQICMTDQDFHLLSLSCTRVLRSEIDIPIKSEDNFKEEFHVYQETECIPGPITFPPIKEELPGRSYRRKDVVPREIARISPSGSLPGISFPILPIFTTWVTARLLIAG</sequence>
<name>A0A7R9HRE6_9NEOP</name>
<reference evidence="2" key="1">
    <citation type="submission" date="2020-11" db="EMBL/GenBank/DDBJ databases">
        <authorList>
            <person name="Tran Van P."/>
        </authorList>
    </citation>
    <scope>NUCLEOTIDE SEQUENCE</scope>
</reference>
<organism evidence="2">
    <name type="scientific">Timema monikensis</name>
    <dbReference type="NCBI Taxonomy" id="170555"/>
    <lineage>
        <taxon>Eukaryota</taxon>
        <taxon>Metazoa</taxon>
        <taxon>Ecdysozoa</taxon>
        <taxon>Arthropoda</taxon>
        <taxon>Hexapoda</taxon>
        <taxon>Insecta</taxon>
        <taxon>Pterygota</taxon>
        <taxon>Neoptera</taxon>
        <taxon>Polyneoptera</taxon>
        <taxon>Phasmatodea</taxon>
        <taxon>Timematodea</taxon>
        <taxon>Timematoidea</taxon>
        <taxon>Timematidae</taxon>
        <taxon>Timema</taxon>
    </lineage>
</organism>
<dbReference type="AlphaFoldDB" id="A0A7R9HRE6"/>
<keyword evidence="1" id="KW-0472">Membrane</keyword>
<proteinExistence type="predicted"/>
<evidence type="ECO:0000256" key="1">
    <source>
        <dbReference type="SAM" id="Phobius"/>
    </source>
</evidence>
<feature type="transmembrane region" description="Helical" evidence="1">
    <location>
        <begin position="12"/>
        <end position="35"/>
    </location>
</feature>
<gene>
    <name evidence="2" type="ORF">TMSB3V08_LOCUS6601</name>
</gene>
<accession>A0A7R9HRE6</accession>